<feature type="region of interest" description="Disordered" evidence="7">
    <location>
        <begin position="842"/>
        <end position="870"/>
    </location>
</feature>
<sequence>MSSSDEGDHTPELQQEKVTQNTHSDAPSATPQTTPAQTTTTTTTTTSSSQTTTTKKPKSDTKDKPKAFTIKYKRPRGSRACTVCRSRKVRCDAEIHIPCTNCITFGCECILPEAKKRGNQSGESKAKRQKTQPKDKAATTAASTKKKATTTTTTENGDEDGSPLEQTSSSRSAKSPDLVTPTKESETSSHTSSTAEPIINISQVSVPPSLTSTYKNRPSMHKKELLDSKAKTALTFLGLSSIGVVPQRVGENHVELTTDVFDTSDIKLDSVELEILKMRGAFLLPSKELSLELINAYFEHVHPLMPVINRSLFMKKFNDPNDNPSLMVLHAVLLLGCRASKNPLLLDSNGTNDLASITFFRRAKALYETNYESDPVSIIQTLILIGSYWDGPEDVTKNSFYWTRVAVGLAQGFGFQRDVSKSHQLTVSEKKIWRRIWWCLFEKDRNVAIAFGRPVVIDLNDCDVPMLTVDDFDETDPELGITDPYPVNETQALYFIHLVKLAEITGIIIKHQYSVKSETMKRRNAFSIIEHCDMLMGIWFTNLPSNLVFSLADSLTHNFFACLLNAQYYNRLYLIHRSNLIRMARSSSTNPNNYKYPSWGISFQSARMISIISKILMDKDLIQFVPVMYVYIAFSALVMLIYHVDSANSVIAATASDSLFVSRAVLRELQKAWPVAAVLLKLFDKYANDKLKRTKLIENGNMIVEYKENAAKEKMKKSINEYGTNTSPTAMPIPNRLPLSQPQQQPQQQQQHRQVVQQQLPLPQPAKPRDRTLFSPSSVTSGVSPGGNVYNNYSEQTPVKQEFSLVSPVAANPPQQQVQGSNPTPQIEELVKQYKLPMKRAAKANNGNGDSSDKQTTDTSPASSTKSFPDISMVTENLQNKQNFFENFEPTQLFPTFSIPPTRAQSPTPNFDDGAIGSNVYNTMNTTMEIKEERTPQPQQSGENQQEQPHNGNAAASLAAPAQTLKDEHDILDLHTPGFQTNFIDSSFNYLNLQSGMNMDEDIHSLFNMMNQ</sequence>
<keyword evidence="6" id="KW-0539">Nucleus</keyword>
<dbReference type="InterPro" id="IPR052073">
    <property type="entry name" value="Amide_Lactam_Regulators"/>
</dbReference>
<proteinExistence type="predicted"/>
<keyword evidence="11" id="KW-1185">Reference proteome</keyword>
<keyword evidence="8" id="KW-0472">Membrane</keyword>
<keyword evidence="4" id="KW-0238">DNA-binding</keyword>
<feature type="compositionally biased region" description="Low complexity" evidence="7">
    <location>
        <begin position="24"/>
        <end position="54"/>
    </location>
</feature>
<dbReference type="GO" id="GO:0008270">
    <property type="term" value="F:zinc ion binding"/>
    <property type="evidence" value="ECO:0007669"/>
    <property type="project" value="InterPro"/>
</dbReference>
<evidence type="ECO:0000256" key="4">
    <source>
        <dbReference type="ARBA" id="ARBA00023125"/>
    </source>
</evidence>
<feature type="transmembrane region" description="Helical" evidence="8">
    <location>
        <begin position="621"/>
        <end position="642"/>
    </location>
</feature>
<dbReference type="Pfam" id="PF00172">
    <property type="entry name" value="Zn_clus"/>
    <property type="match status" value="1"/>
</dbReference>
<evidence type="ECO:0000256" key="5">
    <source>
        <dbReference type="ARBA" id="ARBA00023163"/>
    </source>
</evidence>
<dbReference type="SMART" id="SM00906">
    <property type="entry name" value="Fungal_trans"/>
    <property type="match status" value="1"/>
</dbReference>
<dbReference type="InterPro" id="IPR001138">
    <property type="entry name" value="Zn2Cys6_DnaBD"/>
</dbReference>
<evidence type="ECO:0000256" key="2">
    <source>
        <dbReference type="ARBA" id="ARBA00022833"/>
    </source>
</evidence>
<evidence type="ECO:0000256" key="6">
    <source>
        <dbReference type="ARBA" id="ARBA00023242"/>
    </source>
</evidence>
<feature type="domain" description="Zn(2)-C6 fungal-type" evidence="9">
    <location>
        <begin position="80"/>
        <end position="111"/>
    </location>
</feature>
<keyword evidence="8" id="KW-1133">Transmembrane helix</keyword>
<feature type="compositionally biased region" description="Basic and acidic residues" evidence="7">
    <location>
        <begin position="57"/>
        <end position="66"/>
    </location>
</feature>
<evidence type="ECO:0000256" key="8">
    <source>
        <dbReference type="SAM" id="Phobius"/>
    </source>
</evidence>
<gene>
    <name evidence="10" type="ORF">Cantr_03293</name>
</gene>
<evidence type="ECO:0000313" key="11">
    <source>
        <dbReference type="Proteomes" id="UP000253472"/>
    </source>
</evidence>
<feature type="compositionally biased region" description="Low complexity" evidence="7">
    <location>
        <begin position="775"/>
        <end position="787"/>
    </location>
</feature>
<dbReference type="PANTHER" id="PTHR47171:SF3">
    <property type="entry name" value="FARA-RELATED"/>
    <property type="match status" value="1"/>
</dbReference>
<dbReference type="SUPFAM" id="SSF57701">
    <property type="entry name" value="Zn2/Cys6 DNA-binding domain"/>
    <property type="match status" value="1"/>
</dbReference>
<dbReference type="InterPro" id="IPR036864">
    <property type="entry name" value="Zn2-C6_fun-type_DNA-bd_sf"/>
</dbReference>
<feature type="compositionally biased region" description="Low complexity" evidence="7">
    <location>
        <begin position="936"/>
        <end position="954"/>
    </location>
</feature>
<accession>A0A367YPL2</accession>
<feature type="compositionally biased region" description="Polar residues" evidence="7">
    <location>
        <begin position="857"/>
        <end position="867"/>
    </location>
</feature>
<dbReference type="CDD" id="cd12148">
    <property type="entry name" value="fungal_TF_MHR"/>
    <property type="match status" value="1"/>
</dbReference>
<dbReference type="AlphaFoldDB" id="A0A367YPL2"/>
<feature type="region of interest" description="Disordered" evidence="7">
    <location>
        <begin position="932"/>
        <end position="954"/>
    </location>
</feature>
<feature type="compositionally biased region" description="Low complexity" evidence="7">
    <location>
        <begin position="138"/>
        <end position="154"/>
    </location>
</feature>
<reference evidence="10 11" key="1">
    <citation type="submission" date="2018-06" db="EMBL/GenBank/DDBJ databases">
        <title>Whole genome sequencing of Candida tropicalis (genome annotated by CSBL at Korea University).</title>
        <authorList>
            <person name="Ahn J."/>
        </authorList>
    </citation>
    <scope>NUCLEOTIDE SEQUENCE [LARGE SCALE GENOMIC DNA]</scope>
    <source>
        <strain evidence="10 11">ATCC 20962</strain>
    </source>
</reference>
<keyword evidence="8" id="KW-0812">Transmembrane</keyword>
<feature type="region of interest" description="Disordered" evidence="7">
    <location>
        <begin position="116"/>
        <end position="201"/>
    </location>
</feature>
<dbReference type="Proteomes" id="UP000253472">
    <property type="component" value="Unassembled WGS sequence"/>
</dbReference>
<feature type="compositionally biased region" description="Polar residues" evidence="7">
    <location>
        <begin position="164"/>
        <end position="173"/>
    </location>
</feature>
<keyword evidence="2" id="KW-0862">Zinc</keyword>
<dbReference type="GO" id="GO:0000981">
    <property type="term" value="F:DNA-binding transcription factor activity, RNA polymerase II-specific"/>
    <property type="evidence" value="ECO:0007669"/>
    <property type="project" value="InterPro"/>
</dbReference>
<dbReference type="OrthoDB" id="5121955at2759"/>
<dbReference type="InterPro" id="IPR007219">
    <property type="entry name" value="XnlR_reg_dom"/>
</dbReference>
<dbReference type="GO" id="GO:0003677">
    <property type="term" value="F:DNA binding"/>
    <property type="evidence" value="ECO:0007669"/>
    <property type="project" value="UniProtKB-KW"/>
</dbReference>
<feature type="compositionally biased region" description="Low complexity" evidence="7">
    <location>
        <begin position="737"/>
        <end position="761"/>
    </location>
</feature>
<evidence type="ECO:0000256" key="1">
    <source>
        <dbReference type="ARBA" id="ARBA00022723"/>
    </source>
</evidence>
<dbReference type="PROSITE" id="PS50048">
    <property type="entry name" value="ZN2_CY6_FUNGAL_2"/>
    <property type="match status" value="1"/>
</dbReference>
<dbReference type="Gene3D" id="4.10.240.10">
    <property type="entry name" value="Zn(2)-C6 fungal-type DNA-binding domain"/>
    <property type="match status" value="1"/>
</dbReference>
<dbReference type="Pfam" id="PF04082">
    <property type="entry name" value="Fungal_trans"/>
    <property type="match status" value="1"/>
</dbReference>
<dbReference type="PROSITE" id="PS00463">
    <property type="entry name" value="ZN2_CY6_FUNGAL_1"/>
    <property type="match status" value="1"/>
</dbReference>
<protein>
    <submittedName>
        <fullName evidence="10">Cutinase transcription factor 1 alpha</fullName>
    </submittedName>
</protein>
<dbReference type="EMBL" id="QLNQ01000001">
    <property type="protein sequence ID" value="RCK67774.1"/>
    <property type="molecule type" value="Genomic_DNA"/>
</dbReference>
<evidence type="ECO:0000313" key="10">
    <source>
        <dbReference type="EMBL" id="RCK67774.1"/>
    </source>
</evidence>
<feature type="region of interest" description="Disordered" evidence="7">
    <location>
        <begin position="1"/>
        <end position="68"/>
    </location>
</feature>
<dbReference type="GO" id="GO:0006351">
    <property type="term" value="P:DNA-templated transcription"/>
    <property type="evidence" value="ECO:0007669"/>
    <property type="project" value="InterPro"/>
</dbReference>
<dbReference type="CDD" id="cd00067">
    <property type="entry name" value="GAL4"/>
    <property type="match status" value="1"/>
</dbReference>
<dbReference type="PANTHER" id="PTHR47171">
    <property type="entry name" value="FARA-RELATED"/>
    <property type="match status" value="1"/>
</dbReference>
<feature type="compositionally biased region" description="Basic and acidic residues" evidence="7">
    <location>
        <begin position="1"/>
        <end position="15"/>
    </location>
</feature>
<comment type="caution">
    <text evidence="10">The sequence shown here is derived from an EMBL/GenBank/DDBJ whole genome shotgun (WGS) entry which is preliminary data.</text>
</comment>
<dbReference type="SMART" id="SM00066">
    <property type="entry name" value="GAL4"/>
    <property type="match status" value="1"/>
</dbReference>
<feature type="region of interest" description="Disordered" evidence="7">
    <location>
        <begin position="721"/>
        <end position="793"/>
    </location>
</feature>
<name>A0A367YPL2_9ASCO</name>
<organism evidence="10 11">
    <name type="scientific">Candida viswanathii</name>
    <dbReference type="NCBI Taxonomy" id="5486"/>
    <lineage>
        <taxon>Eukaryota</taxon>
        <taxon>Fungi</taxon>
        <taxon>Dikarya</taxon>
        <taxon>Ascomycota</taxon>
        <taxon>Saccharomycotina</taxon>
        <taxon>Pichiomycetes</taxon>
        <taxon>Debaryomycetaceae</taxon>
        <taxon>Candida/Lodderomyces clade</taxon>
        <taxon>Candida</taxon>
    </lineage>
</organism>
<evidence type="ECO:0000256" key="7">
    <source>
        <dbReference type="SAM" id="MobiDB-lite"/>
    </source>
</evidence>
<keyword evidence="1" id="KW-0479">Metal-binding</keyword>
<keyword evidence="5" id="KW-0804">Transcription</keyword>
<keyword evidence="3" id="KW-0805">Transcription regulation</keyword>
<dbReference type="STRING" id="5486.A0A367YPL2"/>
<evidence type="ECO:0000259" key="9">
    <source>
        <dbReference type="PROSITE" id="PS50048"/>
    </source>
</evidence>
<evidence type="ECO:0000256" key="3">
    <source>
        <dbReference type="ARBA" id="ARBA00023015"/>
    </source>
</evidence>